<feature type="transmembrane region" description="Helical" evidence="1">
    <location>
        <begin position="488"/>
        <end position="506"/>
    </location>
</feature>
<feature type="domain" description="10TM putative phosphate transporter extracellular tail" evidence="3">
    <location>
        <begin position="602"/>
        <end position="695"/>
    </location>
</feature>
<feature type="transmembrane region" description="Helical" evidence="1">
    <location>
        <begin position="325"/>
        <end position="351"/>
    </location>
</feature>
<keyword evidence="1" id="KW-0812">Transmembrane</keyword>
<dbReference type="Pfam" id="PF02714">
    <property type="entry name" value="RSN1_7TM"/>
    <property type="match status" value="1"/>
</dbReference>
<dbReference type="PANTHER" id="PTHR13018">
    <property type="entry name" value="PROBABLE MEMBRANE PROTEIN DUF221-RELATED"/>
    <property type="match status" value="1"/>
</dbReference>
<evidence type="ECO:0000259" key="4">
    <source>
        <dbReference type="Pfam" id="PF14703"/>
    </source>
</evidence>
<reference evidence="5 6" key="1">
    <citation type="submission" date="2024-04" db="EMBL/GenBank/DDBJ databases">
        <title>Complete genome sequence of Fusarium acuminatum.</title>
        <authorList>
            <person name="Lan B."/>
        </authorList>
    </citation>
    <scope>NUCLEOTIDE SEQUENCE [LARGE SCALE GENOMIC DNA]</scope>
    <source>
        <strain evidence="5">1A</strain>
    </source>
</reference>
<organism evidence="5 6">
    <name type="scientific">Fusarium acuminatum</name>
    <dbReference type="NCBI Taxonomy" id="5515"/>
    <lineage>
        <taxon>Eukaryota</taxon>
        <taxon>Fungi</taxon>
        <taxon>Dikarya</taxon>
        <taxon>Ascomycota</taxon>
        <taxon>Pezizomycotina</taxon>
        <taxon>Sordariomycetes</taxon>
        <taxon>Hypocreomycetidae</taxon>
        <taxon>Hypocreales</taxon>
        <taxon>Nectriaceae</taxon>
        <taxon>Fusarium</taxon>
        <taxon>Fusarium tricinctum species complex</taxon>
    </lineage>
</organism>
<evidence type="ECO:0000256" key="1">
    <source>
        <dbReference type="SAM" id="Phobius"/>
    </source>
</evidence>
<keyword evidence="1" id="KW-0472">Membrane</keyword>
<evidence type="ECO:0000259" key="3">
    <source>
        <dbReference type="Pfam" id="PF12621"/>
    </source>
</evidence>
<sequence>MRECFFYISLRQAFLLTPRYAKRISSRTVLFTSVPKEYLDKDHINSLFNGSAKNIWIPGDTKALDRIIQERDNVVMKLEKGEIEWIRLCNKECIEHEKKTGNDAKKATIATSGPEFGNLVAGRIPDGKRPTHRTGLLGLIGKKVDTIKWGREKLKVLIPKAQNAQTNWLAGEYEKHTAFFVEFSTQYDAQLAFQAATRHRALQMSPRFIGIKPNEVIWQSLNYSWWQVAIRRYAMYATITGLILFWAVPVTIVGIVAQVNIIKTLPGLTWIQNIPQIILGAVSGLLPSIALSILMSSVPAFIRICARRSGCVSLSQAELFTQKAYCIFQVLQVFLVQTLSNSFISSLVTILRNPSNIFSMLSSSIPTASNFYISFFIVQGLSIASSVLTQVIGFIMFALSFRFANRTPRSMYYKWTTLSTLSWGSLIPIYTNMAVISIVYSVVAPFLLLWSTISMGLFYLAYRYNVLYVAETEIDTHGLIYPQALKQLLWGVYLAEICLVGMFIVSKAAGPAFLMAIFLALTILCHISLAKALNPLLYSLSLSPQFQEDRVDRSQQRKLEDGQAHNGVSATSIGASKSNMASNLVPRATVGDRNKANFVSEWLKLRIYADYATVDQLVHHEDSKELEYPQETEAQAYLPPSVTSQTPFLWIPADDAGISKQEVFDTGKVAPISNKGCKLNKRNRIQWDTDRPRPPDWCEKISY</sequence>
<feature type="transmembrane region" description="Helical" evidence="1">
    <location>
        <begin position="411"/>
        <end position="431"/>
    </location>
</feature>
<feature type="transmembrane region" description="Helical" evidence="1">
    <location>
        <begin position="233"/>
        <end position="257"/>
    </location>
</feature>
<accession>A0ABZ2XC29</accession>
<evidence type="ECO:0000259" key="2">
    <source>
        <dbReference type="Pfam" id="PF02714"/>
    </source>
</evidence>
<feature type="domain" description="CSC1/OSCA1-like cytosolic" evidence="4">
    <location>
        <begin position="26"/>
        <end position="219"/>
    </location>
</feature>
<dbReference type="EMBL" id="CP151267">
    <property type="protein sequence ID" value="WZH50411.1"/>
    <property type="molecule type" value="Genomic_DNA"/>
</dbReference>
<feature type="transmembrane region" description="Helical" evidence="1">
    <location>
        <begin position="437"/>
        <end position="462"/>
    </location>
</feature>
<dbReference type="Proteomes" id="UP001489902">
    <property type="component" value="Chromosome 8"/>
</dbReference>
<evidence type="ECO:0000313" key="5">
    <source>
        <dbReference type="EMBL" id="WZH50411.1"/>
    </source>
</evidence>
<gene>
    <name evidence="5" type="ORF">QYS62_011655</name>
</gene>
<evidence type="ECO:0008006" key="7">
    <source>
        <dbReference type="Google" id="ProtNLM"/>
    </source>
</evidence>
<proteinExistence type="predicted"/>
<dbReference type="InterPro" id="IPR003864">
    <property type="entry name" value="CSC1/OSCA1-like_7TM"/>
</dbReference>
<dbReference type="InterPro" id="IPR027815">
    <property type="entry name" value="CSC1/OSCA1-like_cyt"/>
</dbReference>
<evidence type="ECO:0000313" key="6">
    <source>
        <dbReference type="Proteomes" id="UP001489902"/>
    </source>
</evidence>
<dbReference type="Pfam" id="PF14703">
    <property type="entry name" value="PHM7_cyt"/>
    <property type="match status" value="1"/>
</dbReference>
<dbReference type="InterPro" id="IPR022257">
    <property type="entry name" value="PHM7_ext"/>
</dbReference>
<dbReference type="InterPro" id="IPR045122">
    <property type="entry name" value="Csc1-like"/>
</dbReference>
<keyword evidence="6" id="KW-1185">Reference proteome</keyword>
<dbReference type="PANTHER" id="PTHR13018:SF26">
    <property type="entry name" value="DOMAIN PROTEIN, PUTATIVE (AFU_ORTHOLOGUE AFUA_5G10920)-RELATED"/>
    <property type="match status" value="1"/>
</dbReference>
<protein>
    <recommendedName>
        <fullName evidence="7">DUF221 domain-containing protein</fullName>
    </recommendedName>
</protein>
<feature type="domain" description="CSC1/OSCA1-like 7TM region" evidence="2">
    <location>
        <begin position="231"/>
        <end position="503"/>
    </location>
</feature>
<name>A0ABZ2XC29_9HYPO</name>
<feature type="transmembrane region" description="Helical" evidence="1">
    <location>
        <begin position="277"/>
        <end position="304"/>
    </location>
</feature>
<feature type="transmembrane region" description="Helical" evidence="1">
    <location>
        <begin position="371"/>
        <end position="399"/>
    </location>
</feature>
<feature type="transmembrane region" description="Helical" evidence="1">
    <location>
        <begin position="512"/>
        <end position="533"/>
    </location>
</feature>
<dbReference type="Pfam" id="PF12621">
    <property type="entry name" value="PHM7_ext"/>
    <property type="match status" value="1"/>
</dbReference>
<keyword evidence="1" id="KW-1133">Transmembrane helix</keyword>